<keyword evidence="3" id="KW-0133">Cell shape</keyword>
<keyword evidence="2 3" id="KW-0694">RNA-binding</keyword>
<accession>A0A0G0F1R6</accession>
<dbReference type="Proteomes" id="UP000034075">
    <property type="component" value="Unassembled WGS sequence"/>
</dbReference>
<comment type="similarity">
    <text evidence="3">Belongs to the KhpA RNA-binding protein family.</text>
</comment>
<evidence type="ECO:0000313" key="5">
    <source>
        <dbReference type="Proteomes" id="UP000034075"/>
    </source>
</evidence>
<dbReference type="GO" id="GO:0009252">
    <property type="term" value="P:peptidoglycan biosynthetic process"/>
    <property type="evidence" value="ECO:0007669"/>
    <property type="project" value="UniProtKB-UniRule"/>
</dbReference>
<comment type="function">
    <text evidence="3">A probable RNA chaperone. Forms a complex with KhpB which binds to cellular RNA and controls its expression. Plays a role in peptidoglycan (PG) homeostasis and cell length regulation.</text>
</comment>
<dbReference type="InterPro" id="IPR020627">
    <property type="entry name" value="KhpA"/>
</dbReference>
<dbReference type="InterPro" id="IPR009019">
    <property type="entry name" value="KH_sf_prok-type"/>
</dbReference>
<dbReference type="PANTHER" id="PTHR34654">
    <property type="entry name" value="UPF0109 PROTEIN SCO5592"/>
    <property type="match status" value="1"/>
</dbReference>
<dbReference type="Pfam" id="PF13083">
    <property type="entry name" value="KH_KhpA-B"/>
    <property type="match status" value="1"/>
</dbReference>
<sequence length="112" mass="12620">MKELLEHIVKSIVNHPDNVVIDEKESQDFPGLTILTIDVAEDDKGVVIGRKGRTINAIRDLITIHAIRNDKRVKVLIKDDKAGHHDETEVSHNVIEEQVPVVDGENMLEDEI</sequence>
<dbReference type="PANTHER" id="PTHR34654:SF1">
    <property type="entry name" value="RNA-BINDING PROTEIN KHPA"/>
    <property type="match status" value="1"/>
</dbReference>
<keyword evidence="3" id="KW-0143">Chaperone</keyword>
<proteinExistence type="inferred from homology"/>
<evidence type="ECO:0000313" key="4">
    <source>
        <dbReference type="EMBL" id="KKQ11767.1"/>
    </source>
</evidence>
<name>A0A0G0F1R6_9BACT</name>
<organism evidence="4 5">
    <name type="scientific">candidate division WS6 bacterium GW2011_GWC2_36_7</name>
    <dbReference type="NCBI Taxonomy" id="1619091"/>
    <lineage>
        <taxon>Bacteria</taxon>
        <taxon>Candidatus Dojkabacteria</taxon>
    </lineage>
</organism>
<dbReference type="GO" id="GO:0071555">
    <property type="term" value="P:cell wall organization"/>
    <property type="evidence" value="ECO:0007669"/>
    <property type="project" value="UniProtKB-KW"/>
</dbReference>
<dbReference type="AlphaFoldDB" id="A0A0G0F1R6"/>
<evidence type="ECO:0000256" key="1">
    <source>
        <dbReference type="ARBA" id="ARBA00022490"/>
    </source>
</evidence>
<protein>
    <recommendedName>
        <fullName evidence="3">RNA-binding protein KhpA</fullName>
    </recommendedName>
    <alternativeName>
        <fullName evidence="3">KH-domain protein A</fullName>
    </alternativeName>
</protein>
<keyword evidence="3" id="KW-0961">Cell wall biogenesis/degradation</keyword>
<dbReference type="InterPro" id="IPR015946">
    <property type="entry name" value="KH_dom-like_a/b"/>
</dbReference>
<keyword evidence="1 3" id="KW-0963">Cytoplasm</keyword>
<comment type="subcellular location">
    <subcellularLocation>
        <location evidence="3">Cytoplasm</location>
    </subcellularLocation>
</comment>
<evidence type="ECO:0000256" key="3">
    <source>
        <dbReference type="HAMAP-Rule" id="MF_00088"/>
    </source>
</evidence>
<reference evidence="4 5" key="1">
    <citation type="journal article" date="2015" name="Nature">
        <title>rRNA introns, odd ribosomes, and small enigmatic genomes across a large radiation of phyla.</title>
        <authorList>
            <person name="Brown C.T."/>
            <person name="Hug L.A."/>
            <person name="Thomas B.C."/>
            <person name="Sharon I."/>
            <person name="Castelle C.J."/>
            <person name="Singh A."/>
            <person name="Wilkins M.J."/>
            <person name="Williams K.H."/>
            <person name="Banfield J.F."/>
        </authorList>
    </citation>
    <scope>NUCLEOTIDE SEQUENCE [LARGE SCALE GENOMIC DNA]</scope>
</reference>
<dbReference type="CDD" id="cd22533">
    <property type="entry name" value="KH-II_YlqC-like"/>
    <property type="match status" value="1"/>
</dbReference>
<dbReference type="HAMAP" id="MF_00088">
    <property type="entry name" value="KhpA"/>
    <property type="match status" value="1"/>
</dbReference>
<comment type="caution">
    <text evidence="4">The sequence shown here is derived from an EMBL/GenBank/DDBJ whole genome shotgun (WGS) entry which is preliminary data.</text>
</comment>
<dbReference type="GO" id="GO:0003723">
    <property type="term" value="F:RNA binding"/>
    <property type="evidence" value="ECO:0007669"/>
    <property type="project" value="UniProtKB-UniRule"/>
</dbReference>
<dbReference type="SUPFAM" id="SSF54814">
    <property type="entry name" value="Prokaryotic type KH domain (KH-domain type II)"/>
    <property type="match status" value="1"/>
</dbReference>
<dbReference type="GO" id="GO:0005737">
    <property type="term" value="C:cytoplasm"/>
    <property type="evidence" value="ECO:0007669"/>
    <property type="project" value="UniProtKB-SubCell"/>
</dbReference>
<dbReference type="GO" id="GO:0008360">
    <property type="term" value="P:regulation of cell shape"/>
    <property type="evidence" value="ECO:0007669"/>
    <property type="project" value="UniProtKB-KW"/>
</dbReference>
<gene>
    <name evidence="3" type="primary">khpA</name>
    <name evidence="4" type="ORF">US24_C0015G0006</name>
</gene>
<dbReference type="EMBL" id="LBSF01000015">
    <property type="protein sequence ID" value="KKQ11767.1"/>
    <property type="molecule type" value="Genomic_DNA"/>
</dbReference>
<dbReference type="Gene3D" id="3.30.300.20">
    <property type="match status" value="1"/>
</dbReference>
<comment type="subunit">
    <text evidence="3">Forms a complex with KhpB.</text>
</comment>
<evidence type="ECO:0000256" key="2">
    <source>
        <dbReference type="ARBA" id="ARBA00022884"/>
    </source>
</evidence>